<dbReference type="GO" id="GO:0006633">
    <property type="term" value="P:fatty acid biosynthetic process"/>
    <property type="evidence" value="ECO:0007669"/>
    <property type="project" value="UniProtKB-UniRule"/>
</dbReference>
<evidence type="ECO:0000256" key="8">
    <source>
        <dbReference type="HAMAP-Rule" id="MF_00101"/>
    </source>
</evidence>
<dbReference type="GO" id="GO:0005737">
    <property type="term" value="C:cytoplasm"/>
    <property type="evidence" value="ECO:0007669"/>
    <property type="project" value="UniProtKB-SubCell"/>
</dbReference>
<comment type="caution">
    <text evidence="10">The sequence shown here is derived from an EMBL/GenBank/DDBJ whole genome shotgun (WGS) entry which is preliminary data.</text>
</comment>
<keyword evidence="6 8" id="KW-0443">Lipid metabolism</keyword>
<comment type="function">
    <text evidence="8">Transfers the 4'-phosphopantetheine moiety from coenzyme A to a Ser of acyl-carrier-protein.</text>
</comment>
<evidence type="ECO:0000256" key="7">
    <source>
        <dbReference type="ARBA" id="ARBA00023160"/>
    </source>
</evidence>
<gene>
    <name evidence="8" type="primary">acpS</name>
    <name evidence="10" type="ORF">EII38_06270</name>
</gene>
<dbReference type="Gene3D" id="3.90.470.20">
    <property type="entry name" value="4'-phosphopantetheinyl transferase domain"/>
    <property type="match status" value="1"/>
</dbReference>
<dbReference type="AlphaFoldDB" id="A0A3P1VAY0"/>
<dbReference type="NCBIfam" id="TIGR00556">
    <property type="entry name" value="pantethn_trn"/>
    <property type="match status" value="1"/>
</dbReference>
<keyword evidence="1 8" id="KW-0444">Lipid biosynthesis</keyword>
<dbReference type="Proteomes" id="UP000281771">
    <property type="component" value="Unassembled WGS sequence"/>
</dbReference>
<keyword evidence="2 8" id="KW-0808">Transferase</keyword>
<dbReference type="STRING" id="1123309.GCA_000377005_00847"/>
<feature type="binding site" evidence="8">
    <location>
        <position position="58"/>
    </location>
    <ligand>
        <name>Mg(2+)</name>
        <dbReference type="ChEBI" id="CHEBI:18420"/>
    </ligand>
</feature>
<accession>A0A3P1VAY0</accession>
<keyword evidence="4 8" id="KW-0276">Fatty acid metabolism</keyword>
<feature type="domain" description="4'-phosphopantetheinyl transferase" evidence="9">
    <location>
        <begin position="6"/>
        <end position="99"/>
    </location>
</feature>
<protein>
    <recommendedName>
        <fullName evidence="8">Holo-[acyl-carrier-protein] synthase</fullName>
        <shortName evidence="8">Holo-ACP synthase</shortName>
        <ecNumber evidence="8">2.7.8.7</ecNumber>
    </recommendedName>
    <alternativeName>
        <fullName evidence="8">4'-phosphopantetheinyl transferase AcpS</fullName>
    </alternativeName>
</protein>
<evidence type="ECO:0000256" key="6">
    <source>
        <dbReference type="ARBA" id="ARBA00023098"/>
    </source>
</evidence>
<dbReference type="Pfam" id="PF01648">
    <property type="entry name" value="ACPS"/>
    <property type="match status" value="1"/>
</dbReference>
<dbReference type="InterPro" id="IPR008278">
    <property type="entry name" value="4-PPantetheinyl_Trfase_dom"/>
</dbReference>
<comment type="similarity">
    <text evidence="8">Belongs to the P-Pant transferase superfamily. AcpS family.</text>
</comment>
<keyword evidence="8" id="KW-0963">Cytoplasm</keyword>
<comment type="cofactor">
    <cofactor evidence="8">
        <name>Mg(2+)</name>
        <dbReference type="ChEBI" id="CHEBI:18420"/>
    </cofactor>
</comment>
<dbReference type="GO" id="GO:0000287">
    <property type="term" value="F:magnesium ion binding"/>
    <property type="evidence" value="ECO:0007669"/>
    <property type="project" value="UniProtKB-UniRule"/>
</dbReference>
<keyword evidence="11" id="KW-1185">Reference proteome</keyword>
<dbReference type="EC" id="2.7.8.7" evidence="8"/>
<evidence type="ECO:0000313" key="11">
    <source>
        <dbReference type="Proteomes" id="UP000281771"/>
    </source>
</evidence>
<evidence type="ECO:0000256" key="4">
    <source>
        <dbReference type="ARBA" id="ARBA00022832"/>
    </source>
</evidence>
<keyword evidence="7 8" id="KW-0275">Fatty acid biosynthesis</keyword>
<dbReference type="GO" id="GO:0008897">
    <property type="term" value="F:holo-[acyl-carrier-protein] synthase activity"/>
    <property type="evidence" value="ECO:0007669"/>
    <property type="project" value="UniProtKB-UniRule"/>
</dbReference>
<evidence type="ECO:0000256" key="5">
    <source>
        <dbReference type="ARBA" id="ARBA00022842"/>
    </source>
</evidence>
<evidence type="ECO:0000256" key="2">
    <source>
        <dbReference type="ARBA" id="ARBA00022679"/>
    </source>
</evidence>
<dbReference type="InterPro" id="IPR004568">
    <property type="entry name" value="Ppantetheine-prot_Trfase_dom"/>
</dbReference>
<name>A0A3P1VAY0_9STRE</name>
<reference evidence="10 11" key="1">
    <citation type="submission" date="2018-11" db="EMBL/GenBank/DDBJ databases">
        <title>Genomes From Bacteria Associated with the Canine Oral Cavity: a Test Case for Automated Genome-Based Taxonomic Assignment.</title>
        <authorList>
            <person name="Coil D.A."/>
            <person name="Jospin G."/>
            <person name="Darling A.E."/>
            <person name="Wallis C."/>
            <person name="Davis I.J."/>
            <person name="Harris S."/>
            <person name="Eisen J.A."/>
            <person name="Holcombe L.J."/>
            <person name="O'Flynn C."/>
        </authorList>
    </citation>
    <scope>NUCLEOTIDE SEQUENCE [LARGE SCALE GENOMIC DNA]</scope>
    <source>
        <strain evidence="10 11">OH4621_COT-116</strain>
    </source>
</reference>
<evidence type="ECO:0000256" key="3">
    <source>
        <dbReference type="ARBA" id="ARBA00022723"/>
    </source>
</evidence>
<keyword evidence="3 8" id="KW-0479">Metal-binding</keyword>
<proteinExistence type="inferred from homology"/>
<comment type="subcellular location">
    <subcellularLocation>
        <location evidence="8">Cytoplasm</location>
    </subcellularLocation>
</comment>
<keyword evidence="5 8" id="KW-0460">Magnesium</keyword>
<evidence type="ECO:0000313" key="10">
    <source>
        <dbReference type="EMBL" id="RRD31382.1"/>
    </source>
</evidence>
<dbReference type="SUPFAM" id="SSF56214">
    <property type="entry name" value="4'-phosphopantetheinyl transferase"/>
    <property type="match status" value="1"/>
</dbReference>
<dbReference type="NCBIfam" id="TIGR00516">
    <property type="entry name" value="acpS"/>
    <property type="match status" value="1"/>
</dbReference>
<comment type="catalytic activity">
    <reaction evidence="8">
        <text>apo-[ACP] + CoA = holo-[ACP] + adenosine 3',5'-bisphosphate + H(+)</text>
        <dbReference type="Rhea" id="RHEA:12068"/>
        <dbReference type="Rhea" id="RHEA-COMP:9685"/>
        <dbReference type="Rhea" id="RHEA-COMP:9690"/>
        <dbReference type="ChEBI" id="CHEBI:15378"/>
        <dbReference type="ChEBI" id="CHEBI:29999"/>
        <dbReference type="ChEBI" id="CHEBI:57287"/>
        <dbReference type="ChEBI" id="CHEBI:58343"/>
        <dbReference type="ChEBI" id="CHEBI:64479"/>
        <dbReference type="EC" id="2.7.8.7"/>
    </reaction>
</comment>
<sequence length="120" mass="13240">MIIGHGIDLQDMLAIEQAMLKRSAFAKKVLTEKEYEVFSSFKGNRQVRYLAGRWAAKEAFTKAMGTGIGKVGFQDIEILTDDKGAPYVSKSPLSAKAWVSISHSGHFVQASVILEEMDES</sequence>
<dbReference type="InterPro" id="IPR002582">
    <property type="entry name" value="ACPS"/>
</dbReference>
<dbReference type="HAMAP" id="MF_00101">
    <property type="entry name" value="AcpS"/>
    <property type="match status" value="1"/>
</dbReference>
<feature type="binding site" evidence="8">
    <location>
        <position position="8"/>
    </location>
    <ligand>
        <name>Mg(2+)</name>
        <dbReference type="ChEBI" id="CHEBI:18420"/>
    </ligand>
</feature>
<dbReference type="EMBL" id="RQZA01000004">
    <property type="protein sequence ID" value="RRD31382.1"/>
    <property type="molecule type" value="Genomic_DNA"/>
</dbReference>
<dbReference type="InterPro" id="IPR037143">
    <property type="entry name" value="4-PPantetheinyl_Trfase_dom_sf"/>
</dbReference>
<evidence type="ECO:0000259" key="9">
    <source>
        <dbReference type="Pfam" id="PF01648"/>
    </source>
</evidence>
<dbReference type="RefSeq" id="WP_124776925.1">
    <property type="nucleotide sequence ID" value="NZ_RQZA01000004.1"/>
</dbReference>
<evidence type="ECO:0000256" key="1">
    <source>
        <dbReference type="ARBA" id="ARBA00022516"/>
    </source>
</evidence>
<organism evidence="10 11">
    <name type="scientific">Streptococcus minor</name>
    <dbReference type="NCBI Taxonomy" id="229549"/>
    <lineage>
        <taxon>Bacteria</taxon>
        <taxon>Bacillati</taxon>
        <taxon>Bacillota</taxon>
        <taxon>Bacilli</taxon>
        <taxon>Lactobacillales</taxon>
        <taxon>Streptococcaceae</taxon>
        <taxon>Streptococcus</taxon>
    </lineage>
</organism>